<keyword evidence="2 9" id="KW-1003">Cell membrane</keyword>
<dbReference type="PROSITE" id="PS00855">
    <property type="entry name" value="SPASE_II"/>
    <property type="match status" value="1"/>
</dbReference>
<dbReference type="NCBIfam" id="NF011352">
    <property type="entry name" value="PRK14770.1"/>
    <property type="match status" value="1"/>
</dbReference>
<dbReference type="HAMAP" id="MF_00161">
    <property type="entry name" value="LspA"/>
    <property type="match status" value="1"/>
</dbReference>
<dbReference type="NCBIfam" id="TIGR00077">
    <property type="entry name" value="lspA"/>
    <property type="match status" value="1"/>
</dbReference>
<evidence type="ECO:0000256" key="8">
    <source>
        <dbReference type="ARBA" id="ARBA00023136"/>
    </source>
</evidence>
<dbReference type="PANTHER" id="PTHR33695:SF1">
    <property type="entry name" value="LIPOPROTEIN SIGNAL PEPTIDASE"/>
    <property type="match status" value="1"/>
</dbReference>
<evidence type="ECO:0000256" key="5">
    <source>
        <dbReference type="ARBA" id="ARBA00022750"/>
    </source>
</evidence>
<feature type="transmembrane region" description="Helical" evidence="9">
    <location>
        <begin position="116"/>
        <end position="136"/>
    </location>
</feature>
<keyword evidence="6 9" id="KW-0378">Hydrolase</keyword>
<evidence type="ECO:0000256" key="11">
    <source>
        <dbReference type="RuleBase" id="RU004181"/>
    </source>
</evidence>
<keyword evidence="8 9" id="KW-0472">Membrane</keyword>
<dbReference type="PRINTS" id="PR00781">
    <property type="entry name" value="LIPOSIGPTASE"/>
</dbReference>
<evidence type="ECO:0000256" key="9">
    <source>
        <dbReference type="HAMAP-Rule" id="MF_00161"/>
    </source>
</evidence>
<evidence type="ECO:0000256" key="4">
    <source>
        <dbReference type="ARBA" id="ARBA00022692"/>
    </source>
</evidence>
<evidence type="ECO:0000256" key="7">
    <source>
        <dbReference type="ARBA" id="ARBA00022989"/>
    </source>
</evidence>
<keyword evidence="13" id="KW-1185">Reference proteome</keyword>
<evidence type="ECO:0000256" key="3">
    <source>
        <dbReference type="ARBA" id="ARBA00022670"/>
    </source>
</evidence>
<comment type="function">
    <text evidence="9 10">This protein specifically catalyzes the removal of signal peptides from prolipoproteins.</text>
</comment>
<name>A0ABT3QEV4_9PROT</name>
<evidence type="ECO:0000256" key="2">
    <source>
        <dbReference type="ARBA" id="ARBA00022475"/>
    </source>
</evidence>
<evidence type="ECO:0000256" key="1">
    <source>
        <dbReference type="ARBA" id="ARBA00006139"/>
    </source>
</evidence>
<comment type="similarity">
    <text evidence="1 9 11">Belongs to the peptidase A8 family.</text>
</comment>
<evidence type="ECO:0000256" key="6">
    <source>
        <dbReference type="ARBA" id="ARBA00022801"/>
    </source>
</evidence>
<comment type="caution">
    <text evidence="9">Lacks conserved residue(s) required for the propagation of feature annotation.</text>
</comment>
<keyword evidence="3 9" id="KW-0645">Protease</keyword>
<comment type="pathway">
    <text evidence="9">Protein modification; lipoprotein biosynthesis (signal peptide cleavage).</text>
</comment>
<dbReference type="RefSeq" id="WP_233133298.1">
    <property type="nucleotide sequence ID" value="NZ_JAERKX010000003.1"/>
</dbReference>
<reference evidence="12 13" key="1">
    <citation type="submission" date="2022-11" db="EMBL/GenBank/DDBJ databases">
        <title>Genome sequencing of Acetobacter type strain.</title>
        <authorList>
            <person name="Heo J."/>
            <person name="Lee D."/>
            <person name="Han B.-H."/>
            <person name="Hong S.-B."/>
            <person name="Kwon S.-W."/>
        </authorList>
    </citation>
    <scope>NUCLEOTIDE SEQUENCE [LARGE SCALE GENOMIC DNA]</scope>
    <source>
        <strain evidence="12 13">KACC 21253</strain>
    </source>
</reference>
<sequence>MFLVLSADQLSKFWILYGLDLPEKGSVYVLPFLNFSMVWNHAVTFGLLGGVAGPFVFSAVALAVVCGLLVWMFKTSSRLIAVCVGAIIGGAIGNVIDRLRYGAVVDFLHAHAFGHSWYVFNIADSAIVCAVGVLLLHNMRAGNKPQAT</sequence>
<keyword evidence="5 9" id="KW-0064">Aspartyl protease</keyword>
<comment type="catalytic activity">
    <reaction evidence="9 10">
        <text>Release of signal peptides from bacterial membrane prolipoproteins. Hydrolyzes -Xaa-Yaa-Zaa-|-(S,diacylglyceryl)Cys-, in which Xaa is hydrophobic (preferably Leu), and Yaa (Ala or Ser) and Zaa (Gly or Ala) have small, neutral side chains.</text>
        <dbReference type="EC" id="3.4.23.36"/>
    </reaction>
</comment>
<dbReference type="GO" id="GO:0004190">
    <property type="term" value="F:aspartic-type endopeptidase activity"/>
    <property type="evidence" value="ECO:0007669"/>
    <property type="project" value="UniProtKB-EC"/>
</dbReference>
<organism evidence="12 13">
    <name type="scientific">Acetobacter thailandicus</name>
    <dbReference type="NCBI Taxonomy" id="1502842"/>
    <lineage>
        <taxon>Bacteria</taxon>
        <taxon>Pseudomonadati</taxon>
        <taxon>Pseudomonadota</taxon>
        <taxon>Alphaproteobacteria</taxon>
        <taxon>Acetobacterales</taxon>
        <taxon>Acetobacteraceae</taxon>
        <taxon>Acetobacter</taxon>
    </lineage>
</organism>
<dbReference type="Pfam" id="PF01252">
    <property type="entry name" value="Peptidase_A8"/>
    <property type="match status" value="1"/>
</dbReference>
<feature type="transmembrane region" description="Helical" evidence="9">
    <location>
        <begin position="42"/>
        <end position="72"/>
    </location>
</feature>
<protein>
    <recommendedName>
        <fullName evidence="9">Lipoprotein signal peptidase</fullName>
        <ecNumber evidence="9">3.4.23.36</ecNumber>
    </recommendedName>
    <alternativeName>
        <fullName evidence="9">Prolipoprotein signal peptidase</fullName>
    </alternativeName>
    <alternativeName>
        <fullName evidence="9">Signal peptidase II</fullName>
        <shortName evidence="9">SPase II</shortName>
    </alternativeName>
</protein>
<comment type="caution">
    <text evidence="12">The sequence shown here is derived from an EMBL/GenBank/DDBJ whole genome shotgun (WGS) entry which is preliminary data.</text>
</comment>
<keyword evidence="4 9" id="KW-0812">Transmembrane</keyword>
<dbReference type="Proteomes" id="UP001301152">
    <property type="component" value="Unassembled WGS sequence"/>
</dbReference>
<gene>
    <name evidence="9 12" type="primary">lspA</name>
    <name evidence="12" type="ORF">OQ497_07420</name>
</gene>
<dbReference type="PANTHER" id="PTHR33695">
    <property type="entry name" value="LIPOPROTEIN SIGNAL PEPTIDASE"/>
    <property type="match status" value="1"/>
</dbReference>
<accession>A0ABT3QEV4</accession>
<proteinExistence type="inferred from homology"/>
<comment type="subcellular location">
    <subcellularLocation>
        <location evidence="9">Cell membrane</location>
        <topology evidence="9">Multi-pass membrane protein</topology>
    </subcellularLocation>
</comment>
<feature type="active site" evidence="9">
    <location>
        <position position="124"/>
    </location>
</feature>
<evidence type="ECO:0000256" key="10">
    <source>
        <dbReference type="RuleBase" id="RU000594"/>
    </source>
</evidence>
<feature type="transmembrane region" description="Helical" evidence="9">
    <location>
        <begin position="79"/>
        <end position="96"/>
    </location>
</feature>
<dbReference type="EC" id="3.4.23.36" evidence="9"/>
<feature type="active site" evidence="9">
    <location>
        <position position="106"/>
    </location>
</feature>
<keyword evidence="7 9" id="KW-1133">Transmembrane helix</keyword>
<evidence type="ECO:0000313" key="13">
    <source>
        <dbReference type="Proteomes" id="UP001301152"/>
    </source>
</evidence>
<dbReference type="EMBL" id="JAPIUZ010000003">
    <property type="protein sequence ID" value="MCX2563781.1"/>
    <property type="molecule type" value="Genomic_DNA"/>
</dbReference>
<dbReference type="InterPro" id="IPR001872">
    <property type="entry name" value="Peptidase_A8"/>
</dbReference>
<evidence type="ECO:0000313" key="12">
    <source>
        <dbReference type="EMBL" id="MCX2563781.1"/>
    </source>
</evidence>